<evidence type="ECO:0000256" key="3">
    <source>
        <dbReference type="ARBA" id="ARBA00022692"/>
    </source>
</evidence>
<evidence type="ECO:0000256" key="6">
    <source>
        <dbReference type="SAM" id="MobiDB-lite"/>
    </source>
</evidence>
<feature type="domain" description="Cardiolipin synthase N-terminal" evidence="8">
    <location>
        <begin position="14"/>
        <end position="59"/>
    </location>
</feature>
<evidence type="ECO:0000313" key="9">
    <source>
        <dbReference type="EMBL" id="CAB4563895.1"/>
    </source>
</evidence>
<organism evidence="9">
    <name type="scientific">freshwater metagenome</name>
    <dbReference type="NCBI Taxonomy" id="449393"/>
    <lineage>
        <taxon>unclassified sequences</taxon>
        <taxon>metagenomes</taxon>
        <taxon>ecological metagenomes</taxon>
    </lineage>
</organism>
<evidence type="ECO:0000256" key="7">
    <source>
        <dbReference type="SAM" id="Phobius"/>
    </source>
</evidence>
<evidence type="ECO:0000256" key="4">
    <source>
        <dbReference type="ARBA" id="ARBA00022989"/>
    </source>
</evidence>
<comment type="subcellular location">
    <subcellularLocation>
        <location evidence="1">Cell membrane</location>
        <topology evidence="1">Multi-pass membrane protein</topology>
    </subcellularLocation>
</comment>
<keyword evidence="3 7" id="KW-0812">Transmembrane</keyword>
<evidence type="ECO:0000259" key="8">
    <source>
        <dbReference type="Pfam" id="PF13396"/>
    </source>
</evidence>
<proteinExistence type="predicted"/>
<keyword evidence="5 7" id="KW-0472">Membrane</keyword>
<dbReference type="GO" id="GO:0005886">
    <property type="term" value="C:plasma membrane"/>
    <property type="evidence" value="ECO:0007669"/>
    <property type="project" value="UniProtKB-SubCell"/>
</dbReference>
<protein>
    <submittedName>
        <fullName evidence="9">Unannotated protein</fullName>
    </submittedName>
</protein>
<gene>
    <name evidence="9" type="ORF">UFOPK1591_00909</name>
</gene>
<evidence type="ECO:0000256" key="1">
    <source>
        <dbReference type="ARBA" id="ARBA00004651"/>
    </source>
</evidence>
<dbReference type="AlphaFoldDB" id="A0A6J6DLK8"/>
<name>A0A6J6DLK8_9ZZZZ</name>
<feature type="transmembrane region" description="Helical" evidence="7">
    <location>
        <begin position="6"/>
        <end position="25"/>
    </location>
</feature>
<feature type="region of interest" description="Disordered" evidence="6">
    <location>
        <begin position="63"/>
        <end position="100"/>
    </location>
</feature>
<dbReference type="InterPro" id="IPR027379">
    <property type="entry name" value="CLS_N"/>
</dbReference>
<keyword evidence="4 7" id="KW-1133">Transmembrane helix</keyword>
<dbReference type="Pfam" id="PF13396">
    <property type="entry name" value="PLDc_N"/>
    <property type="match status" value="1"/>
</dbReference>
<evidence type="ECO:0000256" key="2">
    <source>
        <dbReference type="ARBA" id="ARBA00022475"/>
    </source>
</evidence>
<sequence>MTRLLVIAAIISVALMVFAFVDAIFFDRLRVRGVPKAAWLVIIVVVPIVGAVLWFLVGRGPRGAGGSNGGRRRGPVAPDDNPEFLRNLNIKKPKDETDKS</sequence>
<dbReference type="EMBL" id="CAEZTD010000066">
    <property type="protein sequence ID" value="CAB4563895.1"/>
    <property type="molecule type" value="Genomic_DNA"/>
</dbReference>
<keyword evidence="2" id="KW-1003">Cell membrane</keyword>
<accession>A0A6J6DLK8</accession>
<evidence type="ECO:0000256" key="5">
    <source>
        <dbReference type="ARBA" id="ARBA00023136"/>
    </source>
</evidence>
<feature type="transmembrane region" description="Helical" evidence="7">
    <location>
        <begin position="37"/>
        <end position="57"/>
    </location>
</feature>
<reference evidence="9" key="1">
    <citation type="submission" date="2020-05" db="EMBL/GenBank/DDBJ databases">
        <authorList>
            <person name="Chiriac C."/>
            <person name="Salcher M."/>
            <person name="Ghai R."/>
            <person name="Kavagutti S V."/>
        </authorList>
    </citation>
    <scope>NUCLEOTIDE SEQUENCE</scope>
</reference>